<organism evidence="1 2">
    <name type="scientific">Winogradskya humida</name>
    <dbReference type="NCBI Taxonomy" id="113566"/>
    <lineage>
        <taxon>Bacteria</taxon>
        <taxon>Bacillati</taxon>
        <taxon>Actinomycetota</taxon>
        <taxon>Actinomycetes</taxon>
        <taxon>Micromonosporales</taxon>
        <taxon>Micromonosporaceae</taxon>
        <taxon>Winogradskya</taxon>
    </lineage>
</organism>
<comment type="caution">
    <text evidence="1">The sequence shown here is derived from an EMBL/GenBank/DDBJ whole genome shotgun (WGS) entry which is preliminary data.</text>
</comment>
<evidence type="ECO:0000313" key="2">
    <source>
        <dbReference type="Proteomes" id="UP000603200"/>
    </source>
</evidence>
<reference evidence="1 2" key="1">
    <citation type="submission" date="2021-01" db="EMBL/GenBank/DDBJ databases">
        <title>Whole genome shotgun sequence of Actinoplanes humidus NBRC 14915.</title>
        <authorList>
            <person name="Komaki H."/>
            <person name="Tamura T."/>
        </authorList>
    </citation>
    <scope>NUCLEOTIDE SEQUENCE [LARGE SCALE GENOMIC DNA]</scope>
    <source>
        <strain evidence="1 2">NBRC 14915</strain>
    </source>
</reference>
<dbReference type="EMBL" id="BOMN01000056">
    <property type="protein sequence ID" value="GIE21305.1"/>
    <property type="molecule type" value="Genomic_DNA"/>
</dbReference>
<proteinExistence type="predicted"/>
<evidence type="ECO:0008006" key="3">
    <source>
        <dbReference type="Google" id="ProtNLM"/>
    </source>
</evidence>
<dbReference type="Proteomes" id="UP000603200">
    <property type="component" value="Unassembled WGS sequence"/>
</dbReference>
<name>A0ABQ3ZRW2_9ACTN</name>
<gene>
    <name evidence="1" type="ORF">Ahu01nite_044070</name>
</gene>
<evidence type="ECO:0000313" key="1">
    <source>
        <dbReference type="EMBL" id="GIE21305.1"/>
    </source>
</evidence>
<sequence>MSGSSEVPTVDLLGSPMSALLHAVPVIRSRTGREVVLIGGLAVVCRLARPYRATSDLDTVNRRGENETPQLELLLASGVQRSGPAGVLVPTDAGLVQVDVLEVTDAELACLPDDPTDRLHVLSHAWASATATPVLMRAEGVTELQVKVAQPGPLVAMKLQSIMNRGSAKEATDLLDILRLSFDPESGPLLRKQLAEAEPQLRTDAALHAQRFFGTHVARSRRIIQALPDGQGTELDDLRLVGELLERALSEPA</sequence>
<accession>A0ABQ3ZRW2</accession>
<keyword evidence="2" id="KW-1185">Reference proteome</keyword>
<dbReference type="RefSeq" id="WP_203838432.1">
    <property type="nucleotide sequence ID" value="NZ_BAAATV010000026.1"/>
</dbReference>
<protein>
    <recommendedName>
        <fullName evidence="3">Nucleotidyltransferase AbiEii toxin of type IV toxin-antitoxin system</fullName>
    </recommendedName>
</protein>